<dbReference type="EMBL" id="JAAGAX010000002">
    <property type="protein sequence ID" value="KAF2322961.1"/>
    <property type="molecule type" value="Genomic_DNA"/>
</dbReference>
<organism evidence="2 3">
    <name type="scientific">Hevea brasiliensis</name>
    <name type="common">Para rubber tree</name>
    <name type="synonym">Siphonia brasiliensis</name>
    <dbReference type="NCBI Taxonomy" id="3981"/>
    <lineage>
        <taxon>Eukaryota</taxon>
        <taxon>Viridiplantae</taxon>
        <taxon>Streptophyta</taxon>
        <taxon>Embryophyta</taxon>
        <taxon>Tracheophyta</taxon>
        <taxon>Spermatophyta</taxon>
        <taxon>Magnoliopsida</taxon>
        <taxon>eudicotyledons</taxon>
        <taxon>Gunneridae</taxon>
        <taxon>Pentapetalae</taxon>
        <taxon>rosids</taxon>
        <taxon>fabids</taxon>
        <taxon>Malpighiales</taxon>
        <taxon>Euphorbiaceae</taxon>
        <taxon>Crotonoideae</taxon>
        <taxon>Micrandreae</taxon>
        <taxon>Hevea</taxon>
    </lineage>
</organism>
<dbReference type="AlphaFoldDB" id="A0A6A6N9V8"/>
<evidence type="ECO:0000313" key="2">
    <source>
        <dbReference type="EMBL" id="KAF2322961.1"/>
    </source>
</evidence>
<keyword evidence="3" id="KW-1185">Reference proteome</keyword>
<comment type="caution">
    <text evidence="2">The sequence shown here is derived from an EMBL/GenBank/DDBJ whole genome shotgun (WGS) entry which is preliminary data.</text>
</comment>
<evidence type="ECO:0000313" key="3">
    <source>
        <dbReference type="Proteomes" id="UP000467840"/>
    </source>
</evidence>
<protein>
    <submittedName>
        <fullName evidence="2">Uncharacterized protein</fullName>
    </submittedName>
</protein>
<feature type="compositionally biased region" description="Polar residues" evidence="1">
    <location>
        <begin position="24"/>
        <end position="48"/>
    </location>
</feature>
<accession>A0A6A6N9V8</accession>
<proteinExistence type="predicted"/>
<evidence type="ECO:0000256" key="1">
    <source>
        <dbReference type="SAM" id="MobiDB-lite"/>
    </source>
</evidence>
<reference evidence="2 3" key="1">
    <citation type="journal article" date="2020" name="Mol. Plant">
        <title>The Chromosome-Based Rubber Tree Genome Provides New Insights into Spurge Genome Evolution and Rubber Biosynthesis.</title>
        <authorList>
            <person name="Liu J."/>
            <person name="Shi C."/>
            <person name="Shi C.C."/>
            <person name="Li W."/>
            <person name="Zhang Q.J."/>
            <person name="Zhang Y."/>
            <person name="Li K."/>
            <person name="Lu H.F."/>
            <person name="Shi C."/>
            <person name="Zhu S.T."/>
            <person name="Xiao Z.Y."/>
            <person name="Nan H."/>
            <person name="Yue Y."/>
            <person name="Zhu X.G."/>
            <person name="Wu Y."/>
            <person name="Hong X.N."/>
            <person name="Fan G.Y."/>
            <person name="Tong Y."/>
            <person name="Zhang D."/>
            <person name="Mao C.L."/>
            <person name="Liu Y.L."/>
            <person name="Hao S.J."/>
            <person name="Liu W.Q."/>
            <person name="Lv M.Q."/>
            <person name="Zhang H.B."/>
            <person name="Liu Y."/>
            <person name="Hu-Tang G.R."/>
            <person name="Wang J.P."/>
            <person name="Wang J.H."/>
            <person name="Sun Y.H."/>
            <person name="Ni S.B."/>
            <person name="Chen W.B."/>
            <person name="Zhang X.C."/>
            <person name="Jiao Y.N."/>
            <person name="Eichler E.E."/>
            <person name="Li G.H."/>
            <person name="Liu X."/>
            <person name="Gao L.Z."/>
        </authorList>
    </citation>
    <scope>NUCLEOTIDE SEQUENCE [LARGE SCALE GENOMIC DNA]</scope>
    <source>
        <strain evidence="3">cv. GT1</strain>
        <tissue evidence="2">Leaf</tissue>
    </source>
</reference>
<dbReference type="Proteomes" id="UP000467840">
    <property type="component" value="Chromosome 11"/>
</dbReference>
<name>A0A6A6N9V8_HEVBR</name>
<gene>
    <name evidence="2" type="ORF">GH714_032457</name>
</gene>
<sequence length="100" mass="10798">MQFPDAQSPIAVSGLLAPAAEYSGGSSKKVNELRTSNGKRSLPQQNGETHASLTLVVKGLDLLSPKGKYQGLLAHLKFNKVIVLSIVKEAVHIHQEEEPR</sequence>
<feature type="region of interest" description="Disordered" evidence="1">
    <location>
        <begin position="22"/>
        <end position="48"/>
    </location>
</feature>